<accession>A0A4R2KQZ2</accession>
<evidence type="ECO:0000313" key="2">
    <source>
        <dbReference type="EMBL" id="TCO76064.1"/>
    </source>
</evidence>
<protein>
    <submittedName>
        <fullName evidence="2">Uncharacterized protein</fullName>
    </submittedName>
</protein>
<keyword evidence="1" id="KW-0175">Coiled coil</keyword>
<comment type="caution">
    <text evidence="2">The sequence shown here is derived from an EMBL/GenBank/DDBJ whole genome shotgun (WGS) entry which is preliminary data.</text>
</comment>
<feature type="coiled-coil region" evidence="1">
    <location>
        <begin position="65"/>
        <end position="92"/>
    </location>
</feature>
<dbReference type="Proteomes" id="UP000294980">
    <property type="component" value="Unassembled WGS sequence"/>
</dbReference>
<sequence length="206" mass="23742">MENQSRRRYSRNHQRAMKYMLVSLVLGFLLIVTAIGWMVTAFKLSSTREEFFSRQIPDRREVASAEHLRSRVAALEQEVLTLREEKASLVKNRIPDLNPMTFDATMPIGQGYLKNIRFTQTGTETDKKFEYLAVLKNDGERRITPDVVIYLFDALGIQLGMARLASTDITLERTDDGLSAGESRSYFSQIELIRERDPAYFHVEVK</sequence>
<gene>
    <name evidence="2" type="ORF">EV688_10524</name>
</gene>
<proteinExistence type="predicted"/>
<dbReference type="EMBL" id="SLWX01000005">
    <property type="protein sequence ID" value="TCO76064.1"/>
    <property type="molecule type" value="Genomic_DNA"/>
</dbReference>
<dbReference type="RefSeq" id="WP_117315664.1">
    <property type="nucleotide sequence ID" value="NZ_QQSW01000003.1"/>
</dbReference>
<reference evidence="2 3" key="1">
    <citation type="submission" date="2019-03" db="EMBL/GenBank/DDBJ databases">
        <title>Genomic Encyclopedia of Type Strains, Phase IV (KMG-IV): sequencing the most valuable type-strain genomes for metagenomic binning, comparative biology and taxonomic classification.</title>
        <authorList>
            <person name="Goeker M."/>
        </authorList>
    </citation>
    <scope>NUCLEOTIDE SEQUENCE [LARGE SCALE GENOMIC DNA]</scope>
    <source>
        <strain evidence="2 3">DSM 23344</strain>
    </source>
</reference>
<evidence type="ECO:0000313" key="3">
    <source>
        <dbReference type="Proteomes" id="UP000294980"/>
    </source>
</evidence>
<dbReference type="AlphaFoldDB" id="A0A4R2KQZ2"/>
<dbReference type="OrthoDB" id="5772571at2"/>
<name>A0A4R2KQZ2_9GAMM</name>
<organism evidence="2 3">
    <name type="scientific">Chromatocurvus halotolerans</name>
    <dbReference type="NCBI Taxonomy" id="1132028"/>
    <lineage>
        <taxon>Bacteria</taxon>
        <taxon>Pseudomonadati</taxon>
        <taxon>Pseudomonadota</taxon>
        <taxon>Gammaproteobacteria</taxon>
        <taxon>Cellvibrionales</taxon>
        <taxon>Halieaceae</taxon>
        <taxon>Chromatocurvus</taxon>
    </lineage>
</organism>
<evidence type="ECO:0000256" key="1">
    <source>
        <dbReference type="SAM" id="Coils"/>
    </source>
</evidence>
<keyword evidence="3" id="KW-1185">Reference proteome</keyword>